<dbReference type="AlphaFoldDB" id="A0A067TEW3"/>
<evidence type="ECO:0000256" key="1">
    <source>
        <dbReference type="SAM" id="MobiDB-lite"/>
    </source>
</evidence>
<evidence type="ECO:0000259" key="2">
    <source>
        <dbReference type="Pfam" id="PF09994"/>
    </source>
</evidence>
<reference evidence="4" key="1">
    <citation type="journal article" date="2014" name="Proc. Natl. Acad. Sci. U.S.A.">
        <title>Extensive sampling of basidiomycete genomes demonstrates inadequacy of the white-rot/brown-rot paradigm for wood decay fungi.</title>
        <authorList>
            <person name="Riley R."/>
            <person name="Salamov A.A."/>
            <person name="Brown D.W."/>
            <person name="Nagy L.G."/>
            <person name="Floudas D."/>
            <person name="Held B.W."/>
            <person name="Levasseur A."/>
            <person name="Lombard V."/>
            <person name="Morin E."/>
            <person name="Otillar R."/>
            <person name="Lindquist E.A."/>
            <person name="Sun H."/>
            <person name="LaButti K.M."/>
            <person name="Schmutz J."/>
            <person name="Jabbour D."/>
            <person name="Luo H."/>
            <person name="Baker S.E."/>
            <person name="Pisabarro A.G."/>
            <person name="Walton J.D."/>
            <person name="Blanchette R.A."/>
            <person name="Henrissat B."/>
            <person name="Martin F."/>
            <person name="Cullen D."/>
            <person name="Hibbett D.S."/>
            <person name="Grigoriev I.V."/>
        </authorList>
    </citation>
    <scope>NUCLEOTIDE SEQUENCE [LARGE SCALE GENOMIC DNA]</scope>
    <source>
        <strain evidence="4">CBS 339.88</strain>
    </source>
</reference>
<keyword evidence="4" id="KW-1185">Reference proteome</keyword>
<dbReference type="Pfam" id="PF09994">
    <property type="entry name" value="T6SS_Tle1-like_cat"/>
    <property type="match status" value="1"/>
</dbReference>
<dbReference type="InterPro" id="IPR029058">
    <property type="entry name" value="AB_hydrolase_fold"/>
</dbReference>
<evidence type="ECO:0000313" key="4">
    <source>
        <dbReference type="Proteomes" id="UP000027222"/>
    </source>
</evidence>
<proteinExistence type="predicted"/>
<protein>
    <recommendedName>
        <fullName evidence="2">T6SS Phospholipase effector Tle1-like catalytic domain-containing protein</fullName>
    </recommendedName>
</protein>
<accession>A0A067TEW3</accession>
<dbReference type="HOGENOM" id="CLU_005049_5_0_1"/>
<sequence length="510" mass="57710">MFIPERPADAKFRTLVVLLDGTGDSVDNDVTNIVHLKNMLYGTYKEDDKQMVLYLSIIPNKLQRGIGSPMDGFDPEFDDEKAHPWKSSVQRTWEQAFASDFGEYVARPYKWLAQNYKDGDKICIFGFSRGAYTARALAGMINAIGLLPKEASSETEVKAAYDLYDNFADLPRAKADREPKFVALMDEFQALKEKKKCREVFIEFLGCWDTVNSVGYQRAIKLGYTRTNDIVRTFRHAIALDEHRVKFKQNNWSGPPEDKVPNPADKATVGKPPRGTTDVEEVWFSGCHCDIGGGSVLNGTRPNLAHIPLRWMIRECFNKNNGMMFDPQAIKIIGIDPSSLSPGVKRSPPEISTFSSGFAKIAVVEPEGWVAYFKSWIWSKKGTELQLPNKSEDELDAADALAPAYDQLVLNPGKWALMERIGLKKDNLNDDGKWGEISEQHLSHGRTIPPLKELHGGKVKAHWTVRRRMECRFENGKTYVPLARVGYEKKYEDKTLFTKAVEDGWVEWVA</sequence>
<feature type="region of interest" description="Disordered" evidence="1">
    <location>
        <begin position="250"/>
        <end position="274"/>
    </location>
</feature>
<dbReference type="InterPro" id="IPR018712">
    <property type="entry name" value="Tle1-like_cat"/>
</dbReference>
<dbReference type="Gene3D" id="3.40.50.1820">
    <property type="entry name" value="alpha/beta hydrolase"/>
    <property type="match status" value="1"/>
</dbReference>
<dbReference type="SUPFAM" id="SSF53474">
    <property type="entry name" value="alpha/beta-Hydrolases"/>
    <property type="match status" value="1"/>
</dbReference>
<dbReference type="STRING" id="685588.A0A067TEW3"/>
<gene>
    <name evidence="3" type="ORF">GALMADRAFT_277028</name>
</gene>
<dbReference type="EMBL" id="KL142371">
    <property type="protein sequence ID" value="KDR80887.1"/>
    <property type="molecule type" value="Genomic_DNA"/>
</dbReference>
<dbReference type="Proteomes" id="UP000027222">
    <property type="component" value="Unassembled WGS sequence"/>
</dbReference>
<dbReference type="PANTHER" id="PTHR33840:SF2">
    <property type="entry name" value="TLE1 PHOSPHOLIPASE DOMAIN-CONTAINING PROTEIN"/>
    <property type="match status" value="1"/>
</dbReference>
<dbReference type="OrthoDB" id="3162439at2759"/>
<evidence type="ECO:0000313" key="3">
    <source>
        <dbReference type="EMBL" id="KDR80887.1"/>
    </source>
</evidence>
<feature type="domain" description="T6SS Phospholipase effector Tle1-like catalytic" evidence="2">
    <location>
        <begin position="13"/>
        <end position="315"/>
    </location>
</feature>
<dbReference type="PANTHER" id="PTHR33840">
    <property type="match status" value="1"/>
</dbReference>
<name>A0A067TEW3_GALM3</name>
<organism evidence="3 4">
    <name type="scientific">Galerina marginata (strain CBS 339.88)</name>
    <dbReference type="NCBI Taxonomy" id="685588"/>
    <lineage>
        <taxon>Eukaryota</taxon>
        <taxon>Fungi</taxon>
        <taxon>Dikarya</taxon>
        <taxon>Basidiomycota</taxon>
        <taxon>Agaricomycotina</taxon>
        <taxon>Agaricomycetes</taxon>
        <taxon>Agaricomycetidae</taxon>
        <taxon>Agaricales</taxon>
        <taxon>Agaricineae</taxon>
        <taxon>Strophariaceae</taxon>
        <taxon>Galerina</taxon>
    </lineage>
</organism>